<sequence>MLRSSVWGRFAALVLCCVCAPANSAQTTVEAAWQQLRSGSALLLLRHTDAPGLGDPANFTPGDCSTQRNLSPLGREQAARWGRLLQQQGIAPLRILSSSWCRAIDTGKGMHVGKVETLQALDSFFTERDNANRQTQALIAQINALERSQRLVLISHQVNITALSGIYPASGEGLILALPLTQPPTVLARIAAP</sequence>
<dbReference type="SUPFAM" id="SSF53254">
    <property type="entry name" value="Phosphoglycerate mutase-like"/>
    <property type="match status" value="1"/>
</dbReference>
<dbReference type="InterPro" id="IPR029033">
    <property type="entry name" value="His_PPase_superfam"/>
</dbReference>
<proteinExistence type="predicted"/>
<dbReference type="CDD" id="cd07040">
    <property type="entry name" value="HP"/>
    <property type="match status" value="1"/>
</dbReference>
<feature type="chain" id="PRO_5024942108" evidence="1">
    <location>
        <begin position="25"/>
        <end position="193"/>
    </location>
</feature>
<evidence type="ECO:0000313" key="2">
    <source>
        <dbReference type="EMBL" id="VEV97906.1"/>
    </source>
</evidence>
<name>A0A653E7D1_9PSED</name>
<feature type="signal peptide" evidence="1">
    <location>
        <begin position="1"/>
        <end position="24"/>
    </location>
</feature>
<dbReference type="EMBL" id="LR215729">
    <property type="protein sequence ID" value="VEV97906.1"/>
    <property type="molecule type" value="Genomic_DNA"/>
</dbReference>
<evidence type="ECO:0000256" key="1">
    <source>
        <dbReference type="SAM" id="SignalP"/>
    </source>
</evidence>
<protein>
    <submittedName>
        <fullName evidence="2">Histidine phosphatase family protein</fullName>
    </submittedName>
</protein>
<dbReference type="AlphaFoldDB" id="A0A653E7D1"/>
<keyword evidence="1" id="KW-0732">Signal</keyword>
<organism evidence="2">
    <name type="scientific">Pseudomonas marincola</name>
    <dbReference type="NCBI Taxonomy" id="437900"/>
    <lineage>
        <taxon>Bacteria</taxon>
        <taxon>Pseudomonadati</taxon>
        <taxon>Pseudomonadota</taxon>
        <taxon>Gammaproteobacteria</taxon>
        <taxon>Pseudomonadales</taxon>
        <taxon>Pseudomonadaceae</taxon>
        <taxon>Pseudomonas</taxon>
    </lineage>
</organism>
<reference evidence="2" key="1">
    <citation type="submission" date="2019-02" db="EMBL/GenBank/DDBJ databases">
        <authorList>
            <consortium name="Genoscope - CEA"/>
            <person name="William W."/>
        </authorList>
    </citation>
    <scope>NUCLEOTIDE SEQUENCE [LARGE SCALE GENOMIC DNA]</scope>
    <source>
        <strain evidence="2">YSy11</strain>
    </source>
</reference>
<dbReference type="Gene3D" id="3.40.50.1240">
    <property type="entry name" value="Phosphoglycerate mutase-like"/>
    <property type="match status" value="1"/>
</dbReference>
<accession>A0A653E7D1</accession>
<gene>
    <name evidence="2" type="ORF">PMYSY11_2861</name>
</gene>